<sequence>MKIKNFIYLSLLTFLVSCSNDKKTADLEFGTMQCLMCSIKIEEAVAELKGVKEVEVDLKSQSGKVIYRASMLSISDIEKTITSIGYSVNGHEANKDAYNDLELCCKIQSSD</sequence>
<dbReference type="CDD" id="cd00371">
    <property type="entry name" value="HMA"/>
    <property type="match status" value="1"/>
</dbReference>
<accession>A0A383F224</accession>
<name>A0A383F224_9ZZZZ</name>
<dbReference type="InterPro" id="IPR036163">
    <property type="entry name" value="HMA_dom_sf"/>
</dbReference>
<dbReference type="PROSITE" id="PS51257">
    <property type="entry name" value="PROKAR_LIPOPROTEIN"/>
    <property type="match status" value="1"/>
</dbReference>
<dbReference type="GO" id="GO:0046872">
    <property type="term" value="F:metal ion binding"/>
    <property type="evidence" value="ECO:0007669"/>
    <property type="project" value="InterPro"/>
</dbReference>
<evidence type="ECO:0000259" key="1">
    <source>
        <dbReference type="PROSITE" id="PS50846"/>
    </source>
</evidence>
<dbReference type="PROSITE" id="PS50846">
    <property type="entry name" value="HMA_2"/>
    <property type="match status" value="1"/>
</dbReference>
<evidence type="ECO:0000313" key="2">
    <source>
        <dbReference type="EMBL" id="SVE62914.1"/>
    </source>
</evidence>
<feature type="domain" description="HMA" evidence="1">
    <location>
        <begin position="23"/>
        <end position="89"/>
    </location>
</feature>
<organism evidence="2">
    <name type="scientific">marine metagenome</name>
    <dbReference type="NCBI Taxonomy" id="408172"/>
    <lineage>
        <taxon>unclassified sequences</taxon>
        <taxon>metagenomes</taxon>
        <taxon>ecological metagenomes</taxon>
    </lineage>
</organism>
<dbReference type="SUPFAM" id="SSF55008">
    <property type="entry name" value="HMA, heavy metal-associated domain"/>
    <property type="match status" value="1"/>
</dbReference>
<protein>
    <recommendedName>
        <fullName evidence="1">HMA domain-containing protein</fullName>
    </recommendedName>
</protein>
<gene>
    <name evidence="2" type="ORF">METZ01_LOCUS515768</name>
</gene>
<dbReference type="AlphaFoldDB" id="A0A383F224"/>
<proteinExistence type="predicted"/>
<dbReference type="Pfam" id="PF00403">
    <property type="entry name" value="HMA"/>
    <property type="match status" value="1"/>
</dbReference>
<dbReference type="Gene3D" id="3.30.70.100">
    <property type="match status" value="1"/>
</dbReference>
<dbReference type="InterPro" id="IPR006121">
    <property type="entry name" value="HMA_dom"/>
</dbReference>
<reference evidence="2" key="1">
    <citation type="submission" date="2018-05" db="EMBL/GenBank/DDBJ databases">
        <authorList>
            <person name="Lanie J.A."/>
            <person name="Ng W.-L."/>
            <person name="Kazmierczak K.M."/>
            <person name="Andrzejewski T.M."/>
            <person name="Davidsen T.M."/>
            <person name="Wayne K.J."/>
            <person name="Tettelin H."/>
            <person name="Glass J.I."/>
            <person name="Rusch D."/>
            <person name="Podicherti R."/>
            <person name="Tsui H.-C.T."/>
            <person name="Winkler M.E."/>
        </authorList>
    </citation>
    <scope>NUCLEOTIDE SEQUENCE</scope>
</reference>
<dbReference type="EMBL" id="UINC01230684">
    <property type="protein sequence ID" value="SVE62914.1"/>
    <property type="molecule type" value="Genomic_DNA"/>
</dbReference>